<keyword evidence="2" id="KW-0472">Membrane</keyword>
<protein>
    <submittedName>
        <fullName evidence="3">Uncharacterized protein</fullName>
    </submittedName>
</protein>
<feature type="transmembrane region" description="Helical" evidence="2">
    <location>
        <begin position="46"/>
        <end position="67"/>
    </location>
</feature>
<keyword evidence="4" id="KW-1185">Reference proteome</keyword>
<dbReference type="AlphaFoldDB" id="A0A1E7FYM5"/>
<evidence type="ECO:0000313" key="4">
    <source>
        <dbReference type="Proteomes" id="UP000095751"/>
    </source>
</evidence>
<dbReference type="Proteomes" id="UP000095751">
    <property type="component" value="Unassembled WGS sequence"/>
</dbReference>
<feature type="transmembrane region" description="Helical" evidence="2">
    <location>
        <begin position="79"/>
        <end position="100"/>
    </location>
</feature>
<dbReference type="EMBL" id="KV784353">
    <property type="protein sequence ID" value="OEU23250.1"/>
    <property type="molecule type" value="Genomic_DNA"/>
</dbReference>
<sequence length="197" mass="21164">MSDVEEATDYVDGGSGDDNDDDVKGTSSTATSGGRRPFTLFGICDMRIGCIFINSFNISMIIVGCLVASIRDNMFWKSIGATFAAGLPGLLLSSIGLYGAKTFELWAMYLATGGFLVALIMDAVLLSWIGFFVTAIVVFPHIVLTYEIRNGVLTKDNYVEEEYLHDTGRELVDQAHAYIAPTTAAATTGADIDSTSK</sequence>
<gene>
    <name evidence="3" type="ORF">FRACYDRAFT_267487</name>
</gene>
<dbReference type="KEGG" id="fcy:FRACYDRAFT_267487"/>
<proteinExistence type="predicted"/>
<dbReference type="OrthoDB" id="47442at2759"/>
<evidence type="ECO:0000313" key="3">
    <source>
        <dbReference type="EMBL" id="OEU23250.1"/>
    </source>
</evidence>
<feature type="region of interest" description="Disordered" evidence="1">
    <location>
        <begin position="1"/>
        <end position="31"/>
    </location>
</feature>
<dbReference type="InParanoid" id="A0A1E7FYM5"/>
<name>A0A1E7FYM5_9STRA</name>
<reference evidence="3 4" key="1">
    <citation type="submission" date="2016-09" db="EMBL/GenBank/DDBJ databases">
        <title>Extensive genetic diversity and differential bi-allelic expression allows diatom success in the polar Southern Ocean.</title>
        <authorList>
            <consortium name="DOE Joint Genome Institute"/>
            <person name="Mock T."/>
            <person name="Otillar R.P."/>
            <person name="Strauss J."/>
            <person name="Dupont C."/>
            <person name="Frickenhaus S."/>
            <person name="Maumus F."/>
            <person name="Mcmullan M."/>
            <person name="Sanges R."/>
            <person name="Schmutz J."/>
            <person name="Toseland A."/>
            <person name="Valas R."/>
            <person name="Veluchamy A."/>
            <person name="Ward B.J."/>
            <person name="Allen A."/>
            <person name="Barry K."/>
            <person name="Falciatore A."/>
            <person name="Ferrante M."/>
            <person name="Fortunato A.E."/>
            <person name="Gloeckner G."/>
            <person name="Gruber A."/>
            <person name="Hipkin R."/>
            <person name="Janech M."/>
            <person name="Kroth P."/>
            <person name="Leese F."/>
            <person name="Lindquist E."/>
            <person name="Lyon B.R."/>
            <person name="Martin J."/>
            <person name="Mayer C."/>
            <person name="Parker M."/>
            <person name="Quesneville H."/>
            <person name="Raymond J."/>
            <person name="Uhlig C."/>
            <person name="Valentin K.U."/>
            <person name="Worden A.Z."/>
            <person name="Armbrust E.V."/>
            <person name="Bowler C."/>
            <person name="Green B."/>
            <person name="Moulton V."/>
            <person name="Van Oosterhout C."/>
            <person name="Grigoriev I."/>
        </authorList>
    </citation>
    <scope>NUCLEOTIDE SEQUENCE [LARGE SCALE GENOMIC DNA]</scope>
    <source>
        <strain evidence="3 4">CCMP1102</strain>
    </source>
</reference>
<evidence type="ECO:0000256" key="1">
    <source>
        <dbReference type="SAM" id="MobiDB-lite"/>
    </source>
</evidence>
<keyword evidence="2" id="KW-0812">Transmembrane</keyword>
<evidence type="ECO:0000256" key="2">
    <source>
        <dbReference type="SAM" id="Phobius"/>
    </source>
</evidence>
<feature type="compositionally biased region" description="Acidic residues" evidence="1">
    <location>
        <begin position="1"/>
        <end position="21"/>
    </location>
</feature>
<organism evidence="3 4">
    <name type="scientific">Fragilariopsis cylindrus CCMP1102</name>
    <dbReference type="NCBI Taxonomy" id="635003"/>
    <lineage>
        <taxon>Eukaryota</taxon>
        <taxon>Sar</taxon>
        <taxon>Stramenopiles</taxon>
        <taxon>Ochrophyta</taxon>
        <taxon>Bacillariophyta</taxon>
        <taxon>Bacillariophyceae</taxon>
        <taxon>Bacillariophycidae</taxon>
        <taxon>Bacillariales</taxon>
        <taxon>Bacillariaceae</taxon>
        <taxon>Fragilariopsis</taxon>
    </lineage>
</organism>
<feature type="transmembrane region" description="Helical" evidence="2">
    <location>
        <begin position="106"/>
        <end position="139"/>
    </location>
</feature>
<accession>A0A1E7FYM5</accession>
<keyword evidence="2" id="KW-1133">Transmembrane helix</keyword>